<name>G0PDQ7_CAEBE</name>
<reference evidence="2" key="1">
    <citation type="submission" date="2011-07" db="EMBL/GenBank/DDBJ databases">
        <authorList>
            <consortium name="Caenorhabditis brenneri Sequencing and Analysis Consortium"/>
            <person name="Wilson R.K."/>
        </authorList>
    </citation>
    <scope>NUCLEOTIDE SEQUENCE [LARGE SCALE GENOMIC DNA]</scope>
    <source>
        <strain evidence="2">PB2801</strain>
    </source>
</reference>
<dbReference type="Proteomes" id="UP000008068">
    <property type="component" value="Unassembled WGS sequence"/>
</dbReference>
<sequence>MSPKRAKCLLKNPSFIQNLSKLLESYDNDTYLQELLELILEVYEFRDDQSQDNLKVDRECVRSFCVAFGNFEFPDPNHALLIEALYTLLNKHMPVNAGLQMMEDKKWAPDFIRSVRVNKSAEQSMALRLLYFLYVHCESKKNVSRKELNVVNLDRIVAKEIMRTLEKHRNTIDSSEGVFDRLKWILTISEEPLTRDFVEWIIKEFESEEEKKDRPEKRRRTCSV</sequence>
<dbReference type="InParanoid" id="G0PDQ7"/>
<dbReference type="EMBL" id="GL380286">
    <property type="protein sequence ID" value="EGT52374.1"/>
    <property type="molecule type" value="Genomic_DNA"/>
</dbReference>
<dbReference type="AlphaFoldDB" id="G0PDQ7"/>
<accession>G0PDQ7</accession>
<gene>
    <name evidence="1" type="ORF">CAEBREN_06831</name>
</gene>
<organism evidence="2">
    <name type="scientific">Caenorhabditis brenneri</name>
    <name type="common">Nematode worm</name>
    <dbReference type="NCBI Taxonomy" id="135651"/>
    <lineage>
        <taxon>Eukaryota</taxon>
        <taxon>Metazoa</taxon>
        <taxon>Ecdysozoa</taxon>
        <taxon>Nematoda</taxon>
        <taxon>Chromadorea</taxon>
        <taxon>Rhabditida</taxon>
        <taxon>Rhabditina</taxon>
        <taxon>Rhabditomorpha</taxon>
        <taxon>Rhabditoidea</taxon>
        <taxon>Rhabditidae</taxon>
        <taxon>Peloderinae</taxon>
        <taxon>Caenorhabditis</taxon>
    </lineage>
</organism>
<protein>
    <submittedName>
        <fullName evidence="1">Uncharacterized protein</fullName>
    </submittedName>
</protein>
<keyword evidence="2" id="KW-1185">Reference proteome</keyword>
<evidence type="ECO:0000313" key="2">
    <source>
        <dbReference type="Proteomes" id="UP000008068"/>
    </source>
</evidence>
<proteinExistence type="predicted"/>
<evidence type="ECO:0000313" key="1">
    <source>
        <dbReference type="EMBL" id="EGT52374.1"/>
    </source>
</evidence>
<dbReference type="HOGENOM" id="CLU_1236005_0_0_1"/>